<keyword evidence="2" id="KW-1185">Reference proteome</keyword>
<gene>
    <name evidence="1" type="ORF">EJK80_06140</name>
</gene>
<name>A0A540R761_9CORY</name>
<reference evidence="1 2" key="1">
    <citation type="submission" date="2019-06" db="EMBL/GenBank/DDBJ databases">
        <title>Draft genome of C. phoceense Strain 272.</title>
        <authorList>
            <person name="Pacheco L.G.C."/>
            <person name="Barberis C.M."/>
            <person name="Almuzara M.N."/>
            <person name="Traglia G.M."/>
            <person name="Santos C.S."/>
            <person name="Rocha D.J.P.G."/>
            <person name="Aguiar E.R.G.R."/>
            <person name="Vay C.A."/>
        </authorList>
    </citation>
    <scope>NUCLEOTIDE SEQUENCE [LARGE SCALE GENOMIC DNA]</scope>
    <source>
        <strain evidence="1 2">272</strain>
    </source>
</reference>
<accession>A0A540R761</accession>
<sequence>MSQVDEQHLRHLARDLANLYRELDSLKYSRPAPPEVRTIKPAPGPQSPGSWLYVACWLEQSTLLREVAFNALGDTGVKIREDETGPIDLCTKLAFHAQAISELEWASDLVDELEHQTKVIGRHCRPRTAREVAAAEERRLGAEAIARQLRARRHHVTADMVRGWARAGYITKEEQPNGRGGYLLSECLNNLIGEIDAEQNLH</sequence>
<dbReference type="EMBL" id="VHIR01000007">
    <property type="protein sequence ID" value="TQE43585.1"/>
    <property type="molecule type" value="Genomic_DNA"/>
</dbReference>
<dbReference type="RefSeq" id="WP_141628846.1">
    <property type="nucleotide sequence ID" value="NZ_VHIR01000007.1"/>
</dbReference>
<evidence type="ECO:0000313" key="2">
    <source>
        <dbReference type="Proteomes" id="UP000318080"/>
    </source>
</evidence>
<dbReference type="Proteomes" id="UP000318080">
    <property type="component" value="Unassembled WGS sequence"/>
</dbReference>
<proteinExistence type="predicted"/>
<comment type="caution">
    <text evidence="1">The sequence shown here is derived from an EMBL/GenBank/DDBJ whole genome shotgun (WGS) entry which is preliminary data.</text>
</comment>
<evidence type="ECO:0000313" key="1">
    <source>
        <dbReference type="EMBL" id="TQE43585.1"/>
    </source>
</evidence>
<organism evidence="1 2">
    <name type="scientific">Corynebacterium phoceense</name>
    <dbReference type="NCBI Taxonomy" id="1686286"/>
    <lineage>
        <taxon>Bacteria</taxon>
        <taxon>Bacillati</taxon>
        <taxon>Actinomycetota</taxon>
        <taxon>Actinomycetes</taxon>
        <taxon>Mycobacteriales</taxon>
        <taxon>Corynebacteriaceae</taxon>
        <taxon>Corynebacterium</taxon>
    </lineage>
</organism>
<protein>
    <submittedName>
        <fullName evidence="1">Uncharacterized protein</fullName>
    </submittedName>
</protein>
<dbReference type="AlphaFoldDB" id="A0A540R761"/>